<reference evidence="3" key="3">
    <citation type="submission" date="2015-03" db="EMBL/GenBank/DDBJ databases">
        <authorList>
            <consortium name="Pathogen Informatics"/>
            <person name="Murphy D."/>
        </authorList>
    </citation>
    <scope>NUCLEOTIDE SEQUENCE</scope>
    <source>
        <strain evidence="3">N09902308</strain>
    </source>
</reference>
<evidence type="ECO:0000313" key="1">
    <source>
        <dbReference type="EMBL" id="COW90021.1"/>
    </source>
</evidence>
<evidence type="ECO:0000313" key="2">
    <source>
        <dbReference type="EMBL" id="COX83729.1"/>
    </source>
</evidence>
<organism evidence="1 4">
    <name type="scientific">Mycobacterium tuberculosis</name>
    <dbReference type="NCBI Taxonomy" id="1773"/>
    <lineage>
        <taxon>Bacteria</taxon>
        <taxon>Bacillati</taxon>
        <taxon>Actinomycetota</taxon>
        <taxon>Actinomycetes</taxon>
        <taxon>Mycobacteriales</taxon>
        <taxon>Mycobacteriaceae</taxon>
        <taxon>Mycobacterium</taxon>
        <taxon>Mycobacterium tuberculosis complex</taxon>
    </lineage>
</organism>
<evidence type="ECO:0000313" key="3">
    <source>
        <dbReference type="EMBL" id="CPA89414.1"/>
    </source>
</evidence>
<reference evidence="4 5" key="1">
    <citation type="submission" date="2015-03" db="EMBL/GenBank/DDBJ databases">
        <authorList>
            <consortium name="Pathogen Informatics"/>
        </authorList>
    </citation>
    <scope>NUCLEOTIDE SEQUENCE [LARGE SCALE GENOMIC DNA]</scope>
    <source>
        <strain evidence="4">K00500041</strain>
        <strain evidence="2 6">M09401471</strain>
        <strain evidence="5">N09902308</strain>
    </source>
</reference>
<dbReference type="EMBL" id="CSAE01000775">
    <property type="protein sequence ID" value="COW90021.1"/>
    <property type="molecule type" value="Genomic_DNA"/>
</dbReference>
<sequence>MASPVCSAKAIARPIWPQAPQAMEVAGRSWARRQWVKVSSQLLAAA</sequence>
<protein>
    <submittedName>
        <fullName evidence="1">Uncharacterized protein</fullName>
    </submittedName>
</protein>
<dbReference type="AlphaFoldDB" id="A0A0U0TM62"/>
<evidence type="ECO:0000313" key="5">
    <source>
        <dbReference type="Proteomes" id="UP000039021"/>
    </source>
</evidence>
<proteinExistence type="predicted"/>
<name>A0A0U0TM62_MYCTX</name>
<dbReference type="Proteomes" id="UP000039021">
    <property type="component" value="Unassembled WGS sequence"/>
</dbReference>
<dbReference type="EMBL" id="CSBK01003415">
    <property type="protein sequence ID" value="CPA89414.1"/>
    <property type="molecule type" value="Genomic_DNA"/>
</dbReference>
<dbReference type="EMBL" id="CSAJ01001293">
    <property type="protein sequence ID" value="COX83729.1"/>
    <property type="molecule type" value="Genomic_DNA"/>
</dbReference>
<evidence type="ECO:0000313" key="6">
    <source>
        <dbReference type="Proteomes" id="UP000044938"/>
    </source>
</evidence>
<dbReference type="Proteomes" id="UP000044938">
    <property type="component" value="Unassembled WGS sequence"/>
</dbReference>
<dbReference type="Proteomes" id="UP000038802">
    <property type="component" value="Unassembled WGS sequence"/>
</dbReference>
<evidence type="ECO:0000313" key="4">
    <source>
        <dbReference type="Proteomes" id="UP000038802"/>
    </source>
</evidence>
<reference evidence="1" key="2">
    <citation type="submission" date="2015-03" db="EMBL/GenBank/DDBJ databases">
        <authorList>
            <person name="Murphy D."/>
        </authorList>
    </citation>
    <scope>NUCLEOTIDE SEQUENCE [LARGE SCALE GENOMIC DNA]</scope>
    <source>
        <strain evidence="1">K00500041</strain>
    </source>
</reference>
<accession>A0A0U0TM62</accession>
<gene>
    <name evidence="1" type="ORF">ERS007703_04419</name>
    <name evidence="2" type="ORF">ERS007720_04939</name>
    <name evidence="3" type="ORF">ERS007739_04924</name>
</gene>